<protein>
    <submittedName>
        <fullName evidence="1">Uncharacterized protein</fullName>
    </submittedName>
</protein>
<dbReference type="AlphaFoldDB" id="A0AAV9CXH9"/>
<evidence type="ECO:0000313" key="1">
    <source>
        <dbReference type="EMBL" id="KAK1293251.1"/>
    </source>
</evidence>
<organism evidence="1 2">
    <name type="scientific">Acorus calamus</name>
    <name type="common">Sweet flag</name>
    <dbReference type="NCBI Taxonomy" id="4465"/>
    <lineage>
        <taxon>Eukaryota</taxon>
        <taxon>Viridiplantae</taxon>
        <taxon>Streptophyta</taxon>
        <taxon>Embryophyta</taxon>
        <taxon>Tracheophyta</taxon>
        <taxon>Spermatophyta</taxon>
        <taxon>Magnoliopsida</taxon>
        <taxon>Liliopsida</taxon>
        <taxon>Acoraceae</taxon>
        <taxon>Acorus</taxon>
    </lineage>
</organism>
<comment type="caution">
    <text evidence="1">The sequence shown here is derived from an EMBL/GenBank/DDBJ whole genome shotgun (WGS) entry which is preliminary data.</text>
</comment>
<accession>A0AAV9CXH9</accession>
<reference evidence="1" key="1">
    <citation type="journal article" date="2023" name="Nat. Commun.">
        <title>Diploid and tetraploid genomes of Acorus and the evolution of monocots.</title>
        <authorList>
            <person name="Ma L."/>
            <person name="Liu K.W."/>
            <person name="Li Z."/>
            <person name="Hsiao Y.Y."/>
            <person name="Qi Y."/>
            <person name="Fu T."/>
            <person name="Tang G.D."/>
            <person name="Zhang D."/>
            <person name="Sun W.H."/>
            <person name="Liu D.K."/>
            <person name="Li Y."/>
            <person name="Chen G.Z."/>
            <person name="Liu X.D."/>
            <person name="Liao X.Y."/>
            <person name="Jiang Y.T."/>
            <person name="Yu X."/>
            <person name="Hao Y."/>
            <person name="Huang J."/>
            <person name="Zhao X.W."/>
            <person name="Ke S."/>
            <person name="Chen Y.Y."/>
            <person name="Wu W.L."/>
            <person name="Hsu J.L."/>
            <person name="Lin Y.F."/>
            <person name="Huang M.D."/>
            <person name="Li C.Y."/>
            <person name="Huang L."/>
            <person name="Wang Z.W."/>
            <person name="Zhao X."/>
            <person name="Zhong W.Y."/>
            <person name="Peng D.H."/>
            <person name="Ahmad S."/>
            <person name="Lan S."/>
            <person name="Zhang J.S."/>
            <person name="Tsai W.C."/>
            <person name="Van de Peer Y."/>
            <person name="Liu Z.J."/>
        </authorList>
    </citation>
    <scope>NUCLEOTIDE SEQUENCE</scope>
    <source>
        <strain evidence="1">CP</strain>
    </source>
</reference>
<sequence>MAWECEELGRAKDLCEHTGFPGMVSFSGSNGKKNCTYITGHGSTLGSSIAWMMENILNMLLVMMLEKGILGFKVARLCGQSQALHWLICVGKDDQI</sequence>
<evidence type="ECO:0000313" key="2">
    <source>
        <dbReference type="Proteomes" id="UP001180020"/>
    </source>
</evidence>
<keyword evidence="2" id="KW-1185">Reference proteome</keyword>
<name>A0AAV9CXH9_ACOCL</name>
<proteinExistence type="predicted"/>
<dbReference type="Proteomes" id="UP001180020">
    <property type="component" value="Unassembled WGS sequence"/>
</dbReference>
<reference evidence="1" key="2">
    <citation type="submission" date="2023-06" db="EMBL/GenBank/DDBJ databases">
        <authorList>
            <person name="Ma L."/>
            <person name="Liu K.-W."/>
            <person name="Li Z."/>
            <person name="Hsiao Y.-Y."/>
            <person name="Qi Y."/>
            <person name="Fu T."/>
            <person name="Tang G."/>
            <person name="Zhang D."/>
            <person name="Sun W.-H."/>
            <person name="Liu D.-K."/>
            <person name="Li Y."/>
            <person name="Chen G.-Z."/>
            <person name="Liu X.-D."/>
            <person name="Liao X.-Y."/>
            <person name="Jiang Y.-T."/>
            <person name="Yu X."/>
            <person name="Hao Y."/>
            <person name="Huang J."/>
            <person name="Zhao X.-W."/>
            <person name="Ke S."/>
            <person name="Chen Y.-Y."/>
            <person name="Wu W.-L."/>
            <person name="Hsu J.-L."/>
            <person name="Lin Y.-F."/>
            <person name="Huang M.-D."/>
            <person name="Li C.-Y."/>
            <person name="Huang L."/>
            <person name="Wang Z.-W."/>
            <person name="Zhao X."/>
            <person name="Zhong W.-Y."/>
            <person name="Peng D.-H."/>
            <person name="Ahmad S."/>
            <person name="Lan S."/>
            <person name="Zhang J.-S."/>
            <person name="Tsai W.-C."/>
            <person name="Van De Peer Y."/>
            <person name="Liu Z.-J."/>
        </authorList>
    </citation>
    <scope>NUCLEOTIDE SEQUENCE</scope>
    <source>
        <strain evidence="1">CP</strain>
        <tissue evidence="1">Leaves</tissue>
    </source>
</reference>
<dbReference type="EMBL" id="JAUJYO010000017">
    <property type="protein sequence ID" value="KAK1293251.1"/>
    <property type="molecule type" value="Genomic_DNA"/>
</dbReference>
<gene>
    <name evidence="1" type="ORF">QJS10_CPB17g01376</name>
</gene>